<proteinExistence type="predicted"/>
<keyword evidence="2" id="KW-0808">Transferase</keyword>
<keyword evidence="1" id="KW-0489">Methyltransferase</keyword>
<feature type="domain" description="O-methyltransferase C-terminal" evidence="4">
    <location>
        <begin position="2"/>
        <end position="190"/>
    </location>
</feature>
<protein>
    <submittedName>
        <fullName evidence="5">Caffeic acid 3-O-methyltransferase</fullName>
    </submittedName>
</protein>
<dbReference type="Pfam" id="PF00891">
    <property type="entry name" value="Methyltransf_2"/>
    <property type="match status" value="1"/>
</dbReference>
<keyword evidence="6" id="KW-1185">Reference proteome</keyword>
<evidence type="ECO:0000313" key="6">
    <source>
        <dbReference type="Proteomes" id="UP000436088"/>
    </source>
</evidence>
<organism evidence="5 6">
    <name type="scientific">Hibiscus syriacus</name>
    <name type="common">Rose of Sharon</name>
    <dbReference type="NCBI Taxonomy" id="106335"/>
    <lineage>
        <taxon>Eukaryota</taxon>
        <taxon>Viridiplantae</taxon>
        <taxon>Streptophyta</taxon>
        <taxon>Embryophyta</taxon>
        <taxon>Tracheophyta</taxon>
        <taxon>Spermatophyta</taxon>
        <taxon>Magnoliopsida</taxon>
        <taxon>eudicotyledons</taxon>
        <taxon>Gunneridae</taxon>
        <taxon>Pentapetalae</taxon>
        <taxon>rosids</taxon>
        <taxon>malvids</taxon>
        <taxon>Malvales</taxon>
        <taxon>Malvaceae</taxon>
        <taxon>Malvoideae</taxon>
        <taxon>Hibiscus</taxon>
    </lineage>
</organism>
<dbReference type="InterPro" id="IPR016461">
    <property type="entry name" value="COMT-like"/>
</dbReference>
<evidence type="ECO:0000313" key="5">
    <source>
        <dbReference type="EMBL" id="KAE8671216.1"/>
    </source>
</evidence>
<dbReference type="AlphaFoldDB" id="A0A6A2Y5B2"/>
<dbReference type="Proteomes" id="UP000436088">
    <property type="component" value="Unassembled WGS sequence"/>
</dbReference>
<dbReference type="InterPro" id="IPR001077">
    <property type="entry name" value="COMT_C"/>
</dbReference>
<evidence type="ECO:0000256" key="2">
    <source>
        <dbReference type="ARBA" id="ARBA00022679"/>
    </source>
</evidence>
<gene>
    <name evidence="5" type="ORF">F3Y22_tig00111983pilonHSYRG00016</name>
</gene>
<reference evidence="5" key="1">
    <citation type="submission" date="2019-09" db="EMBL/GenBank/DDBJ databases">
        <title>Draft genome information of white flower Hibiscus syriacus.</title>
        <authorList>
            <person name="Kim Y.-M."/>
        </authorList>
    </citation>
    <scope>NUCLEOTIDE SEQUENCE [LARGE SCALE GENOMIC DNA]</scope>
    <source>
        <strain evidence="5">YM2019G1</strain>
    </source>
</reference>
<evidence type="ECO:0000256" key="1">
    <source>
        <dbReference type="ARBA" id="ARBA00022603"/>
    </source>
</evidence>
<dbReference type="PROSITE" id="PS51683">
    <property type="entry name" value="SAM_OMT_II"/>
    <property type="match status" value="1"/>
</dbReference>
<dbReference type="Gene3D" id="3.40.50.150">
    <property type="entry name" value="Vaccinia Virus protein VP39"/>
    <property type="match status" value="1"/>
</dbReference>
<dbReference type="GO" id="GO:0008171">
    <property type="term" value="F:O-methyltransferase activity"/>
    <property type="evidence" value="ECO:0007669"/>
    <property type="project" value="InterPro"/>
</dbReference>
<dbReference type="PANTHER" id="PTHR11746">
    <property type="entry name" value="O-METHYLTRANSFERASE"/>
    <property type="match status" value="1"/>
</dbReference>
<dbReference type="SUPFAM" id="SSF53335">
    <property type="entry name" value="S-adenosyl-L-methionine-dependent methyltransferases"/>
    <property type="match status" value="1"/>
</dbReference>
<dbReference type="EMBL" id="VEPZ02001477">
    <property type="protein sequence ID" value="KAE8671216.1"/>
    <property type="molecule type" value="Genomic_DNA"/>
</dbReference>
<evidence type="ECO:0000256" key="3">
    <source>
        <dbReference type="ARBA" id="ARBA00022691"/>
    </source>
</evidence>
<name>A0A6A2Y5B2_HIBSY</name>
<sequence length="208" mass="23107">MAHGANAYEYIGSDARFNQVFNSAMINTSILEIKELLQSYKGFNGIKQLVDVGGNLGITLHHIISKYPNIKGINFDLPHVIQRAPTYPGVEHVAGDMFESVPKGDAIFIKGILHNWSDEKCVRLLKNCYKVIPENGKVIVAEPVVPVMPESTPSAKVTFLLDVLMMTQFQGGKERTKEKLVALATEAGFKSVKFDCYVSHLGVMEFYK</sequence>
<comment type="caution">
    <text evidence="5">The sequence shown here is derived from an EMBL/GenBank/DDBJ whole genome shotgun (WGS) entry which is preliminary data.</text>
</comment>
<accession>A0A6A2Y5B2</accession>
<keyword evidence="3" id="KW-0949">S-adenosyl-L-methionine</keyword>
<evidence type="ECO:0000259" key="4">
    <source>
        <dbReference type="Pfam" id="PF00891"/>
    </source>
</evidence>
<dbReference type="GO" id="GO:0032259">
    <property type="term" value="P:methylation"/>
    <property type="evidence" value="ECO:0007669"/>
    <property type="project" value="UniProtKB-KW"/>
</dbReference>
<dbReference type="InterPro" id="IPR029063">
    <property type="entry name" value="SAM-dependent_MTases_sf"/>
</dbReference>